<reference evidence="1 2" key="1">
    <citation type="submission" date="2018-08" db="EMBL/GenBank/DDBJ databases">
        <title>Isolation, diversity and antifungal activity of Actinobacteria from wheat.</title>
        <authorList>
            <person name="Han C."/>
        </authorList>
    </citation>
    <scope>NUCLEOTIDE SEQUENCE [LARGE SCALE GENOMIC DNA]</scope>
    <source>
        <strain evidence="1 2">NEAU-YY421</strain>
    </source>
</reference>
<sequence length="132" mass="14631">MATNTPMPEVHRRLRGHAFYPTAAERRRLPALHATDGQGLAHVTVQVHYFNASSDLWITEYDPATGEAFGFGMVGHSDSAHGDWGYFDLPTYESHAPRRVGELFERDLHFTPAAARDVLPDGAIRDGSTPDE</sequence>
<evidence type="ECO:0008006" key="3">
    <source>
        <dbReference type="Google" id="ProtNLM"/>
    </source>
</evidence>
<dbReference type="Proteomes" id="UP000263094">
    <property type="component" value="Unassembled WGS sequence"/>
</dbReference>
<gene>
    <name evidence="1" type="ORF">DY218_27415</name>
</gene>
<dbReference type="AlphaFoldDB" id="A0A372LYK0"/>
<evidence type="ECO:0000313" key="1">
    <source>
        <dbReference type="EMBL" id="RFU83639.1"/>
    </source>
</evidence>
<proteinExistence type="predicted"/>
<protein>
    <recommendedName>
        <fullName evidence="3">DUF2958 domain-containing protein</fullName>
    </recommendedName>
</protein>
<organism evidence="1 2">
    <name type="scientific">Streptomyces triticagri</name>
    <dbReference type="NCBI Taxonomy" id="2293568"/>
    <lineage>
        <taxon>Bacteria</taxon>
        <taxon>Bacillati</taxon>
        <taxon>Actinomycetota</taxon>
        <taxon>Actinomycetes</taxon>
        <taxon>Kitasatosporales</taxon>
        <taxon>Streptomycetaceae</taxon>
        <taxon>Streptomyces</taxon>
    </lineage>
</organism>
<comment type="caution">
    <text evidence="1">The sequence shown here is derived from an EMBL/GenBank/DDBJ whole genome shotgun (WGS) entry which is preliminary data.</text>
</comment>
<accession>A0A372LYK0</accession>
<dbReference type="OrthoDB" id="511192at2"/>
<keyword evidence="2" id="KW-1185">Reference proteome</keyword>
<dbReference type="RefSeq" id="WP_128558794.1">
    <property type="nucleotide sequence ID" value="NZ_QUAK01000194.1"/>
</dbReference>
<name>A0A372LYK0_9ACTN</name>
<evidence type="ECO:0000313" key="2">
    <source>
        <dbReference type="Proteomes" id="UP000263094"/>
    </source>
</evidence>
<dbReference type="EMBL" id="QUAK01000194">
    <property type="protein sequence ID" value="RFU83639.1"/>
    <property type="molecule type" value="Genomic_DNA"/>
</dbReference>